<evidence type="ECO:0000313" key="2">
    <source>
        <dbReference type="Proteomes" id="UP000351155"/>
    </source>
</evidence>
<dbReference type="Proteomes" id="UP000351155">
    <property type="component" value="Unassembled WGS sequence"/>
</dbReference>
<dbReference type="EMBL" id="CAADIW010000075">
    <property type="protein sequence ID" value="VFS44629.1"/>
    <property type="molecule type" value="Genomic_DNA"/>
</dbReference>
<proteinExistence type="predicted"/>
<gene>
    <name evidence="1" type="ORF">NCTC12126_05940</name>
</gene>
<protein>
    <submittedName>
        <fullName evidence="1">Mu-like prophage I protein</fullName>
    </submittedName>
</protein>
<evidence type="ECO:0000313" key="1">
    <source>
        <dbReference type="EMBL" id="VFS44629.1"/>
    </source>
</evidence>
<accession>A0A484ZFB1</accession>
<organism evidence="1 2">
    <name type="scientific">Enterobacter cancerogenus</name>
    <dbReference type="NCBI Taxonomy" id="69218"/>
    <lineage>
        <taxon>Bacteria</taxon>
        <taxon>Pseudomonadati</taxon>
        <taxon>Pseudomonadota</taxon>
        <taxon>Gammaproteobacteria</taxon>
        <taxon>Enterobacterales</taxon>
        <taxon>Enterobacteriaceae</taxon>
        <taxon>Enterobacter</taxon>
        <taxon>Enterobacter cloacae complex</taxon>
    </lineage>
</organism>
<dbReference type="Pfam" id="PF10123">
    <property type="entry name" value="Mu-like_Pro"/>
    <property type="match status" value="1"/>
</dbReference>
<dbReference type="InterPro" id="IPR012106">
    <property type="entry name" value="Phage_Mu_Gp1"/>
</dbReference>
<sequence>MAVVDDLRNELASLSSQIQGDKVETLLTAALSDGRVMKGADEDNLRELGKSNYALMEKMIGTRKPIKALSQLQSEGMTFEGGRDNSVELTAEQLAICSQFGNTAEDLTGEKK</sequence>
<dbReference type="AlphaFoldDB" id="A0A484ZFB1"/>
<name>A0A484ZFB1_9ENTR</name>
<reference evidence="1 2" key="1">
    <citation type="submission" date="2019-03" db="EMBL/GenBank/DDBJ databases">
        <authorList>
            <consortium name="Pathogen Informatics"/>
        </authorList>
    </citation>
    <scope>NUCLEOTIDE SEQUENCE [LARGE SCALE GENOMIC DNA]</scope>
    <source>
        <strain evidence="1 2">NCTC12126</strain>
    </source>
</reference>